<dbReference type="GO" id="GO:0004553">
    <property type="term" value="F:hydrolase activity, hydrolyzing O-glycosyl compounds"/>
    <property type="evidence" value="ECO:0007669"/>
    <property type="project" value="InterPro"/>
</dbReference>
<dbReference type="SMART" id="SM00925">
    <property type="entry name" value="MltA"/>
    <property type="match status" value="1"/>
</dbReference>
<dbReference type="Proteomes" id="UP000183002">
    <property type="component" value="Unassembled WGS sequence"/>
</dbReference>
<dbReference type="InterPro" id="IPR026044">
    <property type="entry name" value="MltA"/>
</dbReference>
<dbReference type="CDD" id="cd14668">
    <property type="entry name" value="mlta_B"/>
    <property type="match status" value="1"/>
</dbReference>
<dbReference type="GO" id="GO:0008933">
    <property type="term" value="F:peptidoglycan lytic transglycosylase activity"/>
    <property type="evidence" value="ECO:0007669"/>
    <property type="project" value="TreeGrafter"/>
</dbReference>
<feature type="domain" description="Lytic transglycosylase MltA" evidence="7">
    <location>
        <begin position="106"/>
        <end position="241"/>
    </location>
</feature>
<evidence type="ECO:0000256" key="6">
    <source>
        <dbReference type="SAM" id="SignalP"/>
    </source>
</evidence>
<dbReference type="STRING" id="1077947.SAMN05216227_100423"/>
<dbReference type="Pfam" id="PF03562">
    <property type="entry name" value="MltA"/>
    <property type="match status" value="1"/>
</dbReference>
<dbReference type="CDD" id="cd14485">
    <property type="entry name" value="mltA_like_LT_A"/>
    <property type="match status" value="1"/>
</dbReference>
<dbReference type="PIRSF" id="PIRSF019422">
    <property type="entry name" value="MltA"/>
    <property type="match status" value="1"/>
</dbReference>
<keyword evidence="6" id="KW-0732">Signal</keyword>
<accession>A0A1H8C4C5</accession>
<dbReference type="SUPFAM" id="SSF50685">
    <property type="entry name" value="Barwin-like endoglucanases"/>
    <property type="match status" value="1"/>
</dbReference>
<keyword evidence="4" id="KW-0961">Cell wall biogenesis/degradation</keyword>
<protein>
    <recommendedName>
        <fullName evidence="2">peptidoglycan lytic exotransglycosylase</fullName>
        <ecNumber evidence="2">4.2.2.n1</ecNumber>
    </recommendedName>
    <alternativeName>
        <fullName evidence="5">Murein hydrolase A</fullName>
    </alternativeName>
</protein>
<dbReference type="EMBL" id="FOCO01000004">
    <property type="protein sequence ID" value="SEM88927.1"/>
    <property type="molecule type" value="Genomic_DNA"/>
</dbReference>
<evidence type="ECO:0000313" key="8">
    <source>
        <dbReference type="EMBL" id="SEM88927.1"/>
    </source>
</evidence>
<dbReference type="PANTHER" id="PTHR30124">
    <property type="entry name" value="MEMBRANE-BOUND LYTIC MUREIN TRANSGLYCOSYLASE A"/>
    <property type="match status" value="1"/>
</dbReference>
<dbReference type="Pfam" id="PF06725">
    <property type="entry name" value="3D"/>
    <property type="match status" value="1"/>
</dbReference>
<proteinExistence type="predicted"/>
<organism evidence="8 9">
    <name type="scientific">Pseudorhodobacter antarcticus</name>
    <dbReference type="NCBI Taxonomy" id="1077947"/>
    <lineage>
        <taxon>Bacteria</taxon>
        <taxon>Pseudomonadati</taxon>
        <taxon>Pseudomonadota</taxon>
        <taxon>Alphaproteobacteria</taxon>
        <taxon>Rhodobacterales</taxon>
        <taxon>Paracoccaceae</taxon>
        <taxon>Pseudorhodobacter</taxon>
    </lineage>
</organism>
<feature type="chain" id="PRO_5045548520" description="peptidoglycan lytic exotransglycosylase" evidence="6">
    <location>
        <begin position="28"/>
        <end position="349"/>
    </location>
</feature>
<name>A0A1H8C4C5_9RHOB</name>
<evidence type="ECO:0000256" key="2">
    <source>
        <dbReference type="ARBA" id="ARBA00012587"/>
    </source>
</evidence>
<dbReference type="AlphaFoldDB" id="A0A1H8C4C5"/>
<dbReference type="Gene3D" id="2.40.240.50">
    <property type="entry name" value="Barwin-like endoglucanases"/>
    <property type="match status" value="1"/>
</dbReference>
<dbReference type="Gene3D" id="2.40.40.10">
    <property type="entry name" value="RlpA-like domain"/>
    <property type="match status" value="1"/>
</dbReference>
<feature type="signal peptide" evidence="6">
    <location>
        <begin position="1"/>
        <end position="27"/>
    </location>
</feature>
<dbReference type="GO" id="GO:0019867">
    <property type="term" value="C:outer membrane"/>
    <property type="evidence" value="ECO:0007669"/>
    <property type="project" value="InterPro"/>
</dbReference>
<sequence>MRGAAHIFACLAAPVLAIGLTMGTASAQMLDFKDLDGWAADDHSAALSTFLDTCSLLKDPEWSPICRLAPNAMASDAAARSFFELLFRPVQVGVSPALFTGYYEPELAGSRTRTPRFAYPVYARPPELTDGQQWLDRAAIESTGALRGRGLEIAWLEDPVEVFFLQVQGSGRIRLPDGGVLRVGYAGRNGHAYKSVGQEMIRQGLMDEHSVSAQGIKSWVRANPEMGAGLLHHNPSFVFFRRLPDLAAEKGPIGAMGRSITTMRSVAVDPAFTPLGIPIWLEKDGHNPMRRLMIAQDTGGAIKGAQRADIFFGTGVQAGEDAGTIKDGGRMIQLLPIDRAFALAEIEGQ</sequence>
<dbReference type="OrthoDB" id="9783686at2"/>
<evidence type="ECO:0000256" key="1">
    <source>
        <dbReference type="ARBA" id="ARBA00001420"/>
    </source>
</evidence>
<dbReference type="InterPro" id="IPR036908">
    <property type="entry name" value="RlpA-like_sf"/>
</dbReference>
<comment type="catalytic activity">
    <reaction evidence="1">
        <text>Exolytic cleavage of the (1-&gt;4)-beta-glycosidic linkage between N-acetylmuramic acid (MurNAc) and N-acetylglucosamine (GlcNAc) residues in peptidoglycan, from either the reducing or the non-reducing ends of the peptidoglycan chains, with concomitant formation of a 1,6-anhydrobond in the MurNAc residue.</text>
        <dbReference type="EC" id="4.2.2.n1"/>
    </reaction>
</comment>
<dbReference type="PANTHER" id="PTHR30124:SF0">
    <property type="entry name" value="MEMBRANE-BOUND LYTIC MUREIN TRANSGLYCOSYLASE A"/>
    <property type="match status" value="1"/>
</dbReference>
<dbReference type="GO" id="GO:0009253">
    <property type="term" value="P:peptidoglycan catabolic process"/>
    <property type="evidence" value="ECO:0007669"/>
    <property type="project" value="TreeGrafter"/>
</dbReference>
<dbReference type="GO" id="GO:0071555">
    <property type="term" value="P:cell wall organization"/>
    <property type="evidence" value="ECO:0007669"/>
    <property type="project" value="UniProtKB-KW"/>
</dbReference>
<dbReference type="GO" id="GO:0009254">
    <property type="term" value="P:peptidoglycan turnover"/>
    <property type="evidence" value="ECO:0007669"/>
    <property type="project" value="InterPro"/>
</dbReference>
<keyword evidence="3" id="KW-0456">Lyase</keyword>
<evidence type="ECO:0000256" key="4">
    <source>
        <dbReference type="ARBA" id="ARBA00023316"/>
    </source>
</evidence>
<gene>
    <name evidence="8" type="ORF">SAMN05216227_100423</name>
</gene>
<reference evidence="8 9" key="1">
    <citation type="submission" date="2016-10" db="EMBL/GenBank/DDBJ databases">
        <authorList>
            <person name="de Groot N.N."/>
        </authorList>
    </citation>
    <scope>NUCLEOTIDE SEQUENCE [LARGE SCALE GENOMIC DNA]</scope>
    <source>
        <strain evidence="8 9">CGMCC 1.10836</strain>
    </source>
</reference>
<dbReference type="InterPro" id="IPR010611">
    <property type="entry name" value="3D_dom"/>
</dbReference>
<dbReference type="EC" id="4.2.2.n1" evidence="2"/>
<evidence type="ECO:0000256" key="5">
    <source>
        <dbReference type="ARBA" id="ARBA00030918"/>
    </source>
</evidence>
<evidence type="ECO:0000259" key="7">
    <source>
        <dbReference type="SMART" id="SM00925"/>
    </source>
</evidence>
<keyword evidence="9" id="KW-1185">Reference proteome</keyword>
<dbReference type="InterPro" id="IPR005300">
    <property type="entry name" value="MltA_B"/>
</dbReference>
<evidence type="ECO:0000313" key="9">
    <source>
        <dbReference type="Proteomes" id="UP000183002"/>
    </source>
</evidence>
<evidence type="ECO:0000256" key="3">
    <source>
        <dbReference type="ARBA" id="ARBA00023239"/>
    </source>
</evidence>